<comment type="caution">
    <text evidence="17">The sequence shown here is derived from an EMBL/GenBank/DDBJ whole genome shotgun (WGS) entry which is preliminary data.</text>
</comment>
<dbReference type="SUPFAM" id="SSF50249">
    <property type="entry name" value="Nucleic acid-binding proteins"/>
    <property type="match status" value="1"/>
</dbReference>
<dbReference type="SMART" id="SM00316">
    <property type="entry name" value="S1"/>
    <property type="match status" value="1"/>
</dbReference>
<comment type="subcellular location">
    <subcellularLocation>
        <location evidence="2">Cytoplasm</location>
    </subcellularLocation>
</comment>
<keyword evidence="7" id="KW-0820">tRNA-binding</keyword>
<dbReference type="AlphaFoldDB" id="A0A9D1MQC1"/>
<keyword evidence="8" id="KW-0819">tRNA processing</keyword>
<protein>
    <recommendedName>
        <fullName evidence="4">Ribonuclease G</fullName>
    </recommendedName>
</protein>
<evidence type="ECO:0000256" key="14">
    <source>
        <dbReference type="ARBA" id="ARBA00022842"/>
    </source>
</evidence>
<dbReference type="Pfam" id="PF20833">
    <property type="entry name" value="RNase_E_G_Thio"/>
    <property type="match status" value="1"/>
</dbReference>
<evidence type="ECO:0000256" key="12">
    <source>
        <dbReference type="ARBA" id="ARBA00022759"/>
    </source>
</evidence>
<keyword evidence="9" id="KW-0540">Nuclease</keyword>
<evidence type="ECO:0000256" key="7">
    <source>
        <dbReference type="ARBA" id="ARBA00022555"/>
    </source>
</evidence>
<dbReference type="GO" id="GO:0004519">
    <property type="term" value="F:endonuclease activity"/>
    <property type="evidence" value="ECO:0007669"/>
    <property type="project" value="UniProtKB-KW"/>
</dbReference>
<evidence type="ECO:0000259" key="16">
    <source>
        <dbReference type="SMART" id="SM00316"/>
    </source>
</evidence>
<dbReference type="InterPro" id="IPR019307">
    <property type="entry name" value="RNA-bd_AU-1/RNase_E/G"/>
</dbReference>
<dbReference type="GO" id="GO:0000049">
    <property type="term" value="F:tRNA binding"/>
    <property type="evidence" value="ECO:0007669"/>
    <property type="project" value="UniProtKB-KW"/>
</dbReference>
<dbReference type="Proteomes" id="UP000824099">
    <property type="component" value="Unassembled WGS sequence"/>
</dbReference>
<dbReference type="Pfam" id="PF10150">
    <property type="entry name" value="RNase_E_G"/>
    <property type="match status" value="1"/>
</dbReference>
<keyword evidence="15" id="KW-0694">RNA-binding</keyword>
<evidence type="ECO:0000256" key="6">
    <source>
        <dbReference type="ARBA" id="ARBA00022552"/>
    </source>
</evidence>
<dbReference type="InterPro" id="IPR003029">
    <property type="entry name" value="S1_domain"/>
</dbReference>
<evidence type="ECO:0000256" key="3">
    <source>
        <dbReference type="ARBA" id="ARBA00005663"/>
    </source>
</evidence>
<dbReference type="InterPro" id="IPR012340">
    <property type="entry name" value="NA-bd_OB-fold"/>
</dbReference>
<dbReference type="PANTHER" id="PTHR30001:SF0">
    <property type="entry name" value="RIBONUCLEASE G"/>
    <property type="match status" value="1"/>
</dbReference>
<name>A0A9D1MQC1_9FIRM</name>
<keyword evidence="14" id="KW-0460">Magnesium</keyword>
<dbReference type="InterPro" id="IPR004659">
    <property type="entry name" value="RNase_E/G"/>
</dbReference>
<dbReference type="GO" id="GO:0006364">
    <property type="term" value="P:rRNA processing"/>
    <property type="evidence" value="ECO:0007669"/>
    <property type="project" value="UniProtKB-KW"/>
</dbReference>
<keyword evidence="13" id="KW-0378">Hydrolase</keyword>
<evidence type="ECO:0000256" key="13">
    <source>
        <dbReference type="ARBA" id="ARBA00022801"/>
    </source>
</evidence>
<evidence type="ECO:0000256" key="11">
    <source>
        <dbReference type="ARBA" id="ARBA00022730"/>
    </source>
</evidence>
<evidence type="ECO:0000313" key="17">
    <source>
        <dbReference type="EMBL" id="HIU64798.1"/>
    </source>
</evidence>
<reference evidence="17" key="2">
    <citation type="journal article" date="2021" name="PeerJ">
        <title>Extensive microbial diversity within the chicken gut microbiome revealed by metagenomics and culture.</title>
        <authorList>
            <person name="Gilroy R."/>
            <person name="Ravi A."/>
            <person name="Getino M."/>
            <person name="Pursley I."/>
            <person name="Horton D.L."/>
            <person name="Alikhan N.F."/>
            <person name="Baker D."/>
            <person name="Gharbi K."/>
            <person name="Hall N."/>
            <person name="Watson M."/>
            <person name="Adriaenssens E.M."/>
            <person name="Foster-Nyarko E."/>
            <person name="Jarju S."/>
            <person name="Secka A."/>
            <person name="Antonio M."/>
            <person name="Oren A."/>
            <person name="Chaudhuri R.R."/>
            <person name="La Ragione R."/>
            <person name="Hildebrand F."/>
            <person name="Pallen M.J."/>
        </authorList>
    </citation>
    <scope>NUCLEOTIDE SEQUENCE</scope>
    <source>
        <strain evidence="17">CHK160-1198</strain>
    </source>
</reference>
<sequence>MSKDIIISETPEETRMALVEDDRLAEYIVERSSERHLVGSIFTGKVKNIVRGLQAAFIDIGREQNAFLFVPEDSVVNEGQTVIVQIAKDSRGTKGPMATRSIALPGKYLVLLPFSNYVGVSHKIKGKEEKTRLKELIEQNKPTTVGCVIRTLAEGVSEDALLQDLTALLATWRIVCARAKRSTQPTLLFRELDLPVRIVRDYLAENVRRIIFDNEVTYKRVKELVADLDKKPQASLQHFAGKSDIFAYYKVSEEISTLDDRKIWLSCGGYLVLDHTEAMTVIDVNSGKFQGRTSLEETVLEINKQAAIEIARQLRLRDIGGIIIIDFIDMARKETQKQVLDALAISLENDKMKPKVQGITALNLVEITRKKARQNSAAVLYAPCPVCQGSGKVQSPETITVEIRRRLRHLLVKRLAAKDILLTVHPYVGEWLERHNLKDLEKEFGCTISVEKDPALHEEAFCLLDNA</sequence>
<dbReference type="GO" id="GO:0004540">
    <property type="term" value="F:RNA nuclease activity"/>
    <property type="evidence" value="ECO:0007669"/>
    <property type="project" value="InterPro"/>
</dbReference>
<proteinExistence type="inferred from homology"/>
<dbReference type="CDD" id="cd04453">
    <property type="entry name" value="S1_RNase_E"/>
    <property type="match status" value="1"/>
</dbReference>
<dbReference type="Gene3D" id="3.40.1260.20">
    <property type="entry name" value="Ribonuclease E, catalytic domain"/>
    <property type="match status" value="1"/>
</dbReference>
<evidence type="ECO:0000256" key="15">
    <source>
        <dbReference type="ARBA" id="ARBA00022884"/>
    </source>
</evidence>
<keyword evidence="5" id="KW-0963">Cytoplasm</keyword>
<dbReference type="GO" id="GO:0005737">
    <property type="term" value="C:cytoplasm"/>
    <property type="evidence" value="ECO:0007669"/>
    <property type="project" value="UniProtKB-SubCell"/>
</dbReference>
<evidence type="ECO:0000256" key="1">
    <source>
        <dbReference type="ARBA" id="ARBA00001946"/>
    </source>
</evidence>
<gene>
    <name evidence="17" type="ORF">IAB06_07185</name>
</gene>
<feature type="domain" description="S1 motif" evidence="16">
    <location>
        <begin position="37"/>
        <end position="101"/>
    </location>
</feature>
<dbReference type="NCBIfam" id="TIGR00757">
    <property type="entry name" value="RNaseEG"/>
    <property type="match status" value="1"/>
</dbReference>
<keyword evidence="11" id="KW-0699">rRNA-binding</keyword>
<evidence type="ECO:0000256" key="8">
    <source>
        <dbReference type="ARBA" id="ARBA00022694"/>
    </source>
</evidence>
<dbReference type="Gene3D" id="2.40.50.140">
    <property type="entry name" value="Nucleic acid-binding proteins"/>
    <property type="match status" value="2"/>
</dbReference>
<dbReference type="GO" id="GO:0016787">
    <property type="term" value="F:hydrolase activity"/>
    <property type="evidence" value="ECO:0007669"/>
    <property type="project" value="UniProtKB-KW"/>
</dbReference>
<dbReference type="EMBL" id="DVNI01000122">
    <property type="protein sequence ID" value="HIU64798.1"/>
    <property type="molecule type" value="Genomic_DNA"/>
</dbReference>
<evidence type="ECO:0000313" key="18">
    <source>
        <dbReference type="Proteomes" id="UP000824099"/>
    </source>
</evidence>
<evidence type="ECO:0000256" key="9">
    <source>
        <dbReference type="ARBA" id="ARBA00022722"/>
    </source>
</evidence>
<accession>A0A9D1MQC1</accession>
<keyword evidence="12" id="KW-0255">Endonuclease</keyword>
<evidence type="ECO:0000256" key="5">
    <source>
        <dbReference type="ARBA" id="ARBA00022490"/>
    </source>
</evidence>
<dbReference type="GO" id="GO:0019843">
    <property type="term" value="F:rRNA binding"/>
    <property type="evidence" value="ECO:0007669"/>
    <property type="project" value="UniProtKB-KW"/>
</dbReference>
<dbReference type="PANTHER" id="PTHR30001">
    <property type="entry name" value="RIBONUCLEASE"/>
    <property type="match status" value="1"/>
</dbReference>
<dbReference type="GO" id="GO:0046872">
    <property type="term" value="F:metal ion binding"/>
    <property type="evidence" value="ECO:0007669"/>
    <property type="project" value="UniProtKB-KW"/>
</dbReference>
<reference evidence="17" key="1">
    <citation type="submission" date="2020-10" db="EMBL/GenBank/DDBJ databases">
        <authorList>
            <person name="Gilroy R."/>
        </authorList>
    </citation>
    <scope>NUCLEOTIDE SEQUENCE</scope>
    <source>
        <strain evidence="17">CHK160-1198</strain>
    </source>
</reference>
<organism evidence="17 18">
    <name type="scientific">Candidatus Avacidaminococcus intestinavium</name>
    <dbReference type="NCBI Taxonomy" id="2840684"/>
    <lineage>
        <taxon>Bacteria</taxon>
        <taxon>Bacillati</taxon>
        <taxon>Bacillota</taxon>
        <taxon>Negativicutes</taxon>
        <taxon>Acidaminococcales</taxon>
        <taxon>Acidaminococcaceae</taxon>
        <taxon>Acidaminococcaceae incertae sedis</taxon>
        <taxon>Candidatus Avacidaminococcus</taxon>
    </lineage>
</organism>
<dbReference type="InterPro" id="IPR048583">
    <property type="entry name" value="RNase_E_G_thioredoxin-like"/>
</dbReference>
<keyword evidence="10" id="KW-0479">Metal-binding</keyword>
<evidence type="ECO:0000256" key="4">
    <source>
        <dbReference type="ARBA" id="ARBA00017719"/>
    </source>
</evidence>
<evidence type="ECO:0000256" key="2">
    <source>
        <dbReference type="ARBA" id="ARBA00004496"/>
    </source>
</evidence>
<keyword evidence="6" id="KW-0698">rRNA processing</keyword>
<comment type="cofactor">
    <cofactor evidence="1">
        <name>Mg(2+)</name>
        <dbReference type="ChEBI" id="CHEBI:18420"/>
    </cofactor>
</comment>
<dbReference type="GO" id="GO:0008033">
    <property type="term" value="P:tRNA processing"/>
    <property type="evidence" value="ECO:0007669"/>
    <property type="project" value="UniProtKB-KW"/>
</dbReference>
<comment type="similarity">
    <text evidence="3">Belongs to the RNase E/G family. RNase G subfamily.</text>
</comment>
<evidence type="ECO:0000256" key="10">
    <source>
        <dbReference type="ARBA" id="ARBA00022723"/>
    </source>
</evidence>